<evidence type="ECO:0000256" key="1">
    <source>
        <dbReference type="SAM" id="SignalP"/>
    </source>
</evidence>
<dbReference type="EMBL" id="CP013023">
    <property type="protein sequence ID" value="ANF98641.1"/>
    <property type="molecule type" value="Genomic_DNA"/>
</dbReference>
<dbReference type="InterPro" id="IPR012854">
    <property type="entry name" value="Cu_amine_oxidase-like_N"/>
</dbReference>
<evidence type="ECO:0000313" key="4">
    <source>
        <dbReference type="Proteomes" id="UP000078148"/>
    </source>
</evidence>
<dbReference type="AlphaFoldDB" id="A0A172ZLX1"/>
<dbReference type="Proteomes" id="UP000078148">
    <property type="component" value="Chromosome"/>
</dbReference>
<evidence type="ECO:0000313" key="3">
    <source>
        <dbReference type="EMBL" id="ANF98641.1"/>
    </source>
</evidence>
<dbReference type="Pfam" id="PF07833">
    <property type="entry name" value="Cu_amine_oxidN1"/>
    <property type="match status" value="1"/>
</dbReference>
<reference evidence="4" key="1">
    <citation type="submission" date="2015-10" db="EMBL/GenBank/DDBJ databases">
        <title>Genome of Paenibacillus bovis sp. nov.</title>
        <authorList>
            <person name="Wu Z."/>
            <person name="Gao C."/>
            <person name="Liu Z."/>
            <person name="Zheng H."/>
        </authorList>
    </citation>
    <scope>NUCLEOTIDE SEQUENCE [LARGE SCALE GENOMIC DNA]</scope>
    <source>
        <strain evidence="4">BD3526</strain>
    </source>
</reference>
<dbReference type="InterPro" id="IPR002816">
    <property type="entry name" value="TraB/PrgY/GumN_fam"/>
</dbReference>
<reference evidence="3 4" key="2">
    <citation type="journal article" date="2016" name="Int. J. Syst. Evol. Microbiol.">
        <title>Paenibacillus bovis sp. nov., isolated from raw yak (Bos grunniens) milk.</title>
        <authorList>
            <person name="Gao C."/>
            <person name="Han J."/>
            <person name="Liu Z."/>
            <person name="Xu X."/>
            <person name="Hang F."/>
            <person name="Wu Z."/>
        </authorList>
    </citation>
    <scope>NUCLEOTIDE SEQUENCE [LARGE SCALE GENOMIC DNA]</scope>
    <source>
        <strain evidence="3 4">BD3526</strain>
    </source>
</reference>
<accession>A0A172ZLX1</accession>
<keyword evidence="4" id="KW-1185">Reference proteome</keyword>
<organism evidence="3 4">
    <name type="scientific">Paenibacillus bovis</name>
    <dbReference type="NCBI Taxonomy" id="1616788"/>
    <lineage>
        <taxon>Bacteria</taxon>
        <taxon>Bacillati</taxon>
        <taxon>Bacillota</taxon>
        <taxon>Bacilli</taxon>
        <taxon>Bacillales</taxon>
        <taxon>Paenibacillaceae</taxon>
        <taxon>Paenibacillus</taxon>
    </lineage>
</organism>
<dbReference type="SUPFAM" id="SSF55383">
    <property type="entry name" value="Copper amine oxidase, domain N"/>
    <property type="match status" value="1"/>
</dbReference>
<dbReference type="KEGG" id="pbv:AR543_05230"/>
<gene>
    <name evidence="3" type="ORF">AR543_05230</name>
</gene>
<protein>
    <submittedName>
        <fullName evidence="3">Polysaccharide biosynthesis protein GumN</fullName>
    </submittedName>
</protein>
<dbReference type="STRING" id="1616788.AR543_05230"/>
<sequence>MKLWRKMLLSLTVSASLLTAASVPAAMAAPQPATVKVNMQKVNYGTDAPVISEKTTLVPLRSTLKALDAELTGTTPDSITVVVNGKSITLQSKLTEINGVAYVPVRIIGDAAGYSVRWDAQTRTVQLVSTSPGLGGTEAPVAEASQTGRGFMWEVQSNGNTVYLVGSMHLADKSFYPLRKEYEEAFAKADHLGVEVDISKAAGEEQQKLIMQLGMYQDGSTLKDHISSETYTKLGDILEKNKMKRDALDPFKPWVAEVMISTLKPMEAGYEASAGIDLHFIQKAMERKIPVIELESYESQLNMFNNFSKQLQEKNLNTALDNYDEMGTAMDQMAEMWKTGNDQALLEFTNTMSDDAEYNQAMLTDRNIDMANKIDGYLKNGNKEEYFIVVGAGHYLGDQGIVQLLKNKGYDVVRK</sequence>
<dbReference type="CDD" id="cd14789">
    <property type="entry name" value="Tiki"/>
    <property type="match status" value="1"/>
</dbReference>
<feature type="domain" description="Copper amine oxidase-like N-terminal" evidence="2">
    <location>
        <begin position="75"/>
        <end position="126"/>
    </location>
</feature>
<dbReference type="PANTHER" id="PTHR40590">
    <property type="entry name" value="CYTOPLASMIC PROTEIN-RELATED"/>
    <property type="match status" value="1"/>
</dbReference>
<proteinExistence type="predicted"/>
<keyword evidence="1" id="KW-0732">Signal</keyword>
<name>A0A172ZLX1_9BACL</name>
<dbReference type="Pfam" id="PF01963">
    <property type="entry name" value="TraB_PrgY_gumN"/>
    <property type="match status" value="1"/>
</dbReference>
<feature type="signal peptide" evidence="1">
    <location>
        <begin position="1"/>
        <end position="28"/>
    </location>
</feature>
<feature type="chain" id="PRO_5008006017" evidence="1">
    <location>
        <begin position="29"/>
        <end position="415"/>
    </location>
</feature>
<dbReference type="InterPro" id="IPR036582">
    <property type="entry name" value="Mao_N_sf"/>
</dbReference>
<dbReference type="PANTHER" id="PTHR40590:SF1">
    <property type="entry name" value="CYTOPLASMIC PROTEIN"/>
    <property type="match status" value="1"/>
</dbReference>
<dbReference type="InterPro" id="IPR047111">
    <property type="entry name" value="YbaP-like"/>
</dbReference>
<evidence type="ECO:0000259" key="2">
    <source>
        <dbReference type="Pfam" id="PF07833"/>
    </source>
</evidence>
<dbReference type="RefSeq" id="WP_060536650.1">
    <property type="nucleotide sequence ID" value="NZ_CP013023.1"/>
</dbReference>